<dbReference type="Pfam" id="PF11127">
    <property type="entry name" value="YgaP-like_TM"/>
    <property type="match status" value="1"/>
</dbReference>
<evidence type="ECO:0000313" key="4">
    <source>
        <dbReference type="Proteomes" id="UP001595704"/>
    </source>
</evidence>
<dbReference type="SMART" id="SM00450">
    <property type="entry name" value="RHOD"/>
    <property type="match status" value="1"/>
</dbReference>
<proteinExistence type="predicted"/>
<feature type="transmembrane region" description="Helical" evidence="1">
    <location>
        <begin position="145"/>
        <end position="169"/>
    </location>
</feature>
<dbReference type="PROSITE" id="PS50206">
    <property type="entry name" value="RHODANESE_3"/>
    <property type="match status" value="1"/>
</dbReference>
<keyword evidence="1" id="KW-0812">Transmembrane</keyword>
<sequence>MSPTTAFLPAISPERARRLLQEGAIPVDIREADEHAREHIPGAHSRPLSSSASPLITPRGAAVIFHCRSGMRTASAADQLAAGIAPGCEAYVLEGGLDAWKKAGLPVATDRSQPLEMQRQVQIGAGSMVLAGVLLGFLVSPGFFALSGLVGAGLIMAGATGFCGMARLLRRAPWNRALRPAKAASCCASQKN</sequence>
<dbReference type="InterPro" id="IPR036873">
    <property type="entry name" value="Rhodanese-like_dom_sf"/>
</dbReference>
<dbReference type="InterPro" id="IPR001763">
    <property type="entry name" value="Rhodanese-like_dom"/>
</dbReference>
<dbReference type="PANTHER" id="PTHR44086">
    <property type="entry name" value="THIOSULFATE SULFURTRANSFERASE RDL2, MITOCHONDRIAL-RELATED"/>
    <property type="match status" value="1"/>
</dbReference>
<gene>
    <name evidence="3" type="ORF">ACFONL_06050</name>
</gene>
<reference evidence="4" key="1">
    <citation type="journal article" date="2019" name="Int. J. Syst. Evol. Microbiol.">
        <title>The Global Catalogue of Microorganisms (GCM) 10K type strain sequencing project: providing services to taxonomists for standard genome sequencing and annotation.</title>
        <authorList>
            <consortium name="The Broad Institute Genomics Platform"/>
            <consortium name="The Broad Institute Genome Sequencing Center for Infectious Disease"/>
            <person name="Wu L."/>
            <person name="Ma J."/>
        </authorList>
    </citation>
    <scope>NUCLEOTIDE SEQUENCE [LARGE SCALE GENOMIC DNA]</scope>
    <source>
        <strain evidence="4">KCTC 42282</strain>
    </source>
</reference>
<name>A0ABV7UEN5_9HYPH</name>
<evidence type="ECO:0000256" key="1">
    <source>
        <dbReference type="SAM" id="Phobius"/>
    </source>
</evidence>
<evidence type="ECO:0000313" key="3">
    <source>
        <dbReference type="EMBL" id="MFC3636948.1"/>
    </source>
</evidence>
<dbReference type="Pfam" id="PF00581">
    <property type="entry name" value="Rhodanese"/>
    <property type="match status" value="1"/>
</dbReference>
<dbReference type="InterPro" id="IPR021309">
    <property type="entry name" value="YgaP-like_TM"/>
</dbReference>
<dbReference type="SUPFAM" id="SSF52821">
    <property type="entry name" value="Rhodanese/Cell cycle control phosphatase"/>
    <property type="match status" value="1"/>
</dbReference>
<comment type="caution">
    <text evidence="3">The sequence shown here is derived from an EMBL/GenBank/DDBJ whole genome shotgun (WGS) entry which is preliminary data.</text>
</comment>
<dbReference type="PANTHER" id="PTHR44086:SF10">
    <property type="entry name" value="THIOSULFATE SULFURTRANSFERASE_RHODANESE-LIKE DOMAIN-CONTAINING PROTEIN 3"/>
    <property type="match status" value="1"/>
</dbReference>
<keyword evidence="1" id="KW-1133">Transmembrane helix</keyword>
<feature type="domain" description="Rhodanese" evidence="2">
    <location>
        <begin position="20"/>
        <end position="109"/>
    </location>
</feature>
<accession>A0ABV7UEN5</accession>
<dbReference type="EMBL" id="JBHRYC010000026">
    <property type="protein sequence ID" value="MFC3636948.1"/>
    <property type="molecule type" value="Genomic_DNA"/>
</dbReference>
<keyword evidence="1" id="KW-0472">Membrane</keyword>
<dbReference type="Gene3D" id="6.10.140.1340">
    <property type="match status" value="1"/>
</dbReference>
<evidence type="ECO:0000259" key="2">
    <source>
        <dbReference type="PROSITE" id="PS50206"/>
    </source>
</evidence>
<feature type="transmembrane region" description="Helical" evidence="1">
    <location>
        <begin position="121"/>
        <end position="139"/>
    </location>
</feature>
<dbReference type="Gene3D" id="3.40.250.10">
    <property type="entry name" value="Rhodanese-like domain"/>
    <property type="match status" value="1"/>
</dbReference>
<organism evidence="3 4">
    <name type="scientific">Camelimonas fluminis</name>
    <dbReference type="NCBI Taxonomy" id="1576911"/>
    <lineage>
        <taxon>Bacteria</taxon>
        <taxon>Pseudomonadati</taxon>
        <taxon>Pseudomonadota</taxon>
        <taxon>Alphaproteobacteria</taxon>
        <taxon>Hyphomicrobiales</taxon>
        <taxon>Chelatococcaceae</taxon>
        <taxon>Camelimonas</taxon>
    </lineage>
</organism>
<keyword evidence="4" id="KW-1185">Reference proteome</keyword>
<dbReference type="RefSeq" id="WP_191318120.1">
    <property type="nucleotide sequence ID" value="NZ_BNCG01000002.1"/>
</dbReference>
<protein>
    <submittedName>
        <fullName evidence="3">Rhodanese family protein</fullName>
    </submittedName>
</protein>
<dbReference type="Proteomes" id="UP001595704">
    <property type="component" value="Unassembled WGS sequence"/>
</dbReference>